<keyword evidence="4" id="KW-1185">Reference proteome</keyword>
<dbReference type="OMA" id="VPHVGCI"/>
<dbReference type="RefSeq" id="XP_007835792.1">
    <property type="nucleotide sequence ID" value="XM_007837601.1"/>
</dbReference>
<evidence type="ECO:0000313" key="3">
    <source>
        <dbReference type="EMBL" id="ETS79167.1"/>
    </source>
</evidence>
<reference evidence="4" key="1">
    <citation type="journal article" date="2015" name="BMC Genomics">
        <title>Genomic and transcriptomic analysis of the endophytic fungus Pestalotiopsis fici reveals its lifestyle and high potential for synthesis of natural products.</title>
        <authorList>
            <person name="Wang X."/>
            <person name="Zhang X."/>
            <person name="Liu L."/>
            <person name="Xiang M."/>
            <person name="Wang W."/>
            <person name="Sun X."/>
            <person name="Che Y."/>
            <person name="Guo L."/>
            <person name="Liu G."/>
            <person name="Guo L."/>
            <person name="Wang C."/>
            <person name="Yin W.B."/>
            <person name="Stadler M."/>
            <person name="Zhang X."/>
            <person name="Liu X."/>
        </authorList>
    </citation>
    <scope>NUCLEOTIDE SEQUENCE [LARGE SCALE GENOMIC DNA]</scope>
    <source>
        <strain evidence="4">W106-1 / CGMCC3.15140</strain>
    </source>
</reference>
<keyword evidence="1" id="KW-0808">Transferase</keyword>
<dbReference type="EMBL" id="KI912114">
    <property type="protein sequence ID" value="ETS79167.1"/>
    <property type="molecule type" value="Genomic_DNA"/>
</dbReference>
<dbReference type="InterPro" id="IPR023213">
    <property type="entry name" value="CAT-like_dom_sf"/>
</dbReference>
<dbReference type="InterPro" id="IPR054710">
    <property type="entry name" value="Tri101-like_N"/>
</dbReference>
<evidence type="ECO:0000256" key="1">
    <source>
        <dbReference type="ARBA" id="ARBA00022679"/>
    </source>
</evidence>
<name>W3X197_PESFW</name>
<evidence type="ECO:0000259" key="2">
    <source>
        <dbReference type="Pfam" id="PF22664"/>
    </source>
</evidence>
<evidence type="ECO:0000313" key="4">
    <source>
        <dbReference type="Proteomes" id="UP000030651"/>
    </source>
</evidence>
<dbReference type="eggNOG" id="ENOG502T20N">
    <property type="taxonomic scope" value="Eukaryota"/>
</dbReference>
<accession>W3X197</accession>
<organism evidence="3 4">
    <name type="scientific">Pestalotiopsis fici (strain W106-1 / CGMCC3.15140)</name>
    <dbReference type="NCBI Taxonomy" id="1229662"/>
    <lineage>
        <taxon>Eukaryota</taxon>
        <taxon>Fungi</taxon>
        <taxon>Dikarya</taxon>
        <taxon>Ascomycota</taxon>
        <taxon>Pezizomycotina</taxon>
        <taxon>Sordariomycetes</taxon>
        <taxon>Xylariomycetidae</taxon>
        <taxon>Amphisphaeriales</taxon>
        <taxon>Sporocadaceae</taxon>
        <taxon>Pestalotiopsis</taxon>
    </lineage>
</organism>
<dbReference type="KEGG" id="pfy:PFICI_09020"/>
<dbReference type="Pfam" id="PF22664">
    <property type="entry name" value="TRI-like_N"/>
    <property type="match status" value="1"/>
</dbReference>
<dbReference type="Proteomes" id="UP000030651">
    <property type="component" value="Unassembled WGS sequence"/>
</dbReference>
<dbReference type="PANTHER" id="PTHR31896:SF64">
    <property type="entry name" value="TRICHOTHECENE 3-O-ACETYLTRANSFERASE"/>
    <property type="match status" value="1"/>
</dbReference>
<dbReference type="InterPro" id="IPR051283">
    <property type="entry name" value="Sec_Metabolite_Acyltrans"/>
</dbReference>
<dbReference type="GeneID" id="19274033"/>
<dbReference type="OrthoDB" id="1862401at2759"/>
<proteinExistence type="predicted"/>
<dbReference type="InParanoid" id="W3X197"/>
<dbReference type="Gene3D" id="3.30.559.10">
    <property type="entry name" value="Chloramphenicol acetyltransferase-like domain"/>
    <property type="match status" value="2"/>
</dbReference>
<gene>
    <name evidence="3" type="ORF">PFICI_09020</name>
</gene>
<dbReference type="AlphaFoldDB" id="W3X197"/>
<dbReference type="PANTHER" id="PTHR31896">
    <property type="entry name" value="FAMILY REGULATORY PROTEIN, PUTATIVE (AFU_ORTHOLOGUE AFUA_3G14730)-RELATED"/>
    <property type="match status" value="1"/>
</dbReference>
<feature type="domain" description="Trichothecene 3-O-acetyltransferase-like N-terminal" evidence="2">
    <location>
        <begin position="30"/>
        <end position="165"/>
    </location>
</feature>
<dbReference type="HOGENOM" id="CLU_026450_4_0_1"/>
<dbReference type="GO" id="GO:0016740">
    <property type="term" value="F:transferase activity"/>
    <property type="evidence" value="ECO:0007669"/>
    <property type="project" value="UniProtKB-KW"/>
</dbReference>
<protein>
    <recommendedName>
        <fullName evidence="2">Trichothecene 3-O-acetyltransferase-like N-terminal domain-containing protein</fullName>
    </recommendedName>
</protein>
<sequence>MSAHTSSPELWKTLTSIEQISPRGWPRYLFPFELGDDYDLKEVTRVLREGWSATCRRFPILRSEAVPDLEAKQGGLLKIRELDLEELKTIQPIIVKDFQAPGAFATFSELKAKHFPVAALDENVLCRRYTWPSPEDRLPIMLIQLNFLRGGMIINWNPYHAVGDGQTFFTWTKVWAEECRRAQGIPITNPAHIPDDILTDRAHVLKPRFPGPDHAGKLENHPQYAIMTDPMKQLEKLLKRDGHAGQIFYFSEESLARLKQDAYPLNPSEDEPSYISTNDALSVLAWRSVMAAQFPLDEIEGDPITTFNIAIDGRYRTQPPIDPATLGCFVMFLEVKVSLRRMLETEDLRELAALLRQAILAANDYPGGLTNDISALVDSLPHVGLIVPGAFLDSPGLGCSQTSWAKLQLYGLEWGPLLGHRIASIRSPSCGILNGMQIMMPTLPGGGREVLCGIEERCLERLINEPLWRKYAETR</sequence>